<sequence length="641" mass="65135">MTVGTDGGDAVVDALAAAGVDYIFSSPGSEWAPVWESIARRHRDGLPCPSYLDLTHETVAVGMATGYGLVTRRGQGVLLHAGPGLLQGSVAIHGALLAGVPMVVASSESTTYGDGPGPDPGGQWYRNLSVVGGPHTMAAPFTKWATQAASVHTLPTMVTRAMELSSRAPAGPVYLNIPLEVLLEPWSSETVQPVVTKGSTVSSASDIAAVLELIRAAANPVIVTETVGREADGMDALVDFATAFEIPVVEPNSAVCANFPRDHALHAGGDLEPWVDAADLILLVNCRAPFYPPSRKPAHAKIVVIDDVPQRPHIVYQVLRADAYLEGGVAATLRELAAQAGEAPGRPGVTDHHAIEVAAVRAAEEKAARTGAAGTGAADAGAGGAEAGGAEAGGAGAGGAGAAQAGVVGVGAAQTGVVGAGAAQTGAVGVEAAQAGVAGAAATQAGAAGTRTAGGAGIDPVHVVAALRELADDAVYVDETITHSRVVQRHLQLSQPDSYFYVQGGLGQGIAVALGVKLAVADRPVVLTIGDGAFLYNPVIPSLAAAKDNGLPLLIVIFNNHEYRSMKMNHLRFYPQGAAVQTGEFLGNDLSTQPSLSSFAEPFGMHGETVTTTAELAPALDRALKSVRNGTTAIVNVHVSR</sequence>
<dbReference type="RefSeq" id="WP_239147429.1">
    <property type="nucleotide sequence ID" value="NZ_BOMY01000022.1"/>
</dbReference>
<organism evidence="8 9">
    <name type="scientific">Paractinoplanes tereljensis</name>
    <dbReference type="NCBI Taxonomy" id="571912"/>
    <lineage>
        <taxon>Bacteria</taxon>
        <taxon>Bacillati</taxon>
        <taxon>Actinomycetota</taxon>
        <taxon>Actinomycetes</taxon>
        <taxon>Micromonosporales</taxon>
        <taxon>Micromonosporaceae</taxon>
        <taxon>Paractinoplanes</taxon>
    </lineage>
</organism>
<dbReference type="GO" id="GO:0050660">
    <property type="term" value="F:flavin adenine dinucleotide binding"/>
    <property type="evidence" value="ECO:0007669"/>
    <property type="project" value="TreeGrafter"/>
</dbReference>
<feature type="domain" description="Thiamine pyrophosphate enzyme TPP-binding" evidence="6">
    <location>
        <begin position="483"/>
        <end position="629"/>
    </location>
</feature>
<dbReference type="GO" id="GO:0009097">
    <property type="term" value="P:isoleucine biosynthetic process"/>
    <property type="evidence" value="ECO:0007669"/>
    <property type="project" value="TreeGrafter"/>
</dbReference>
<dbReference type="PANTHER" id="PTHR18968:SF13">
    <property type="entry name" value="ACETOLACTATE SYNTHASE CATALYTIC SUBUNIT, MITOCHONDRIAL"/>
    <property type="match status" value="1"/>
</dbReference>
<comment type="similarity">
    <text evidence="1 3">Belongs to the TPP enzyme family.</text>
</comment>
<evidence type="ECO:0000259" key="5">
    <source>
        <dbReference type="Pfam" id="PF00205"/>
    </source>
</evidence>
<dbReference type="InterPro" id="IPR012001">
    <property type="entry name" value="Thiamin_PyroP_enz_TPP-bd_dom"/>
</dbReference>
<dbReference type="SUPFAM" id="SSF52518">
    <property type="entry name" value="Thiamin diphosphate-binding fold (THDP-binding)"/>
    <property type="match status" value="2"/>
</dbReference>
<gene>
    <name evidence="8" type="ORF">Ate02nite_30670</name>
</gene>
<dbReference type="GO" id="GO:0003984">
    <property type="term" value="F:acetolactate synthase activity"/>
    <property type="evidence" value="ECO:0007669"/>
    <property type="project" value="TreeGrafter"/>
</dbReference>
<reference evidence="8" key="1">
    <citation type="submission" date="2021-01" db="EMBL/GenBank/DDBJ databases">
        <title>Whole genome shotgun sequence of Actinoplanes tereljensis NBRC 105297.</title>
        <authorList>
            <person name="Komaki H."/>
            <person name="Tamura T."/>
        </authorList>
    </citation>
    <scope>NUCLEOTIDE SEQUENCE</scope>
    <source>
        <strain evidence="8">NBRC 105297</strain>
    </source>
</reference>
<dbReference type="InterPro" id="IPR045229">
    <property type="entry name" value="TPP_enz"/>
</dbReference>
<dbReference type="SUPFAM" id="SSF52467">
    <property type="entry name" value="DHS-like NAD/FAD-binding domain"/>
    <property type="match status" value="1"/>
</dbReference>
<evidence type="ECO:0000256" key="4">
    <source>
        <dbReference type="SAM" id="MobiDB-lite"/>
    </source>
</evidence>
<protein>
    <recommendedName>
        <fullName evidence="10">Acetolactate synthase-1/2/3 large subunit</fullName>
    </recommendedName>
</protein>
<dbReference type="CDD" id="cd07035">
    <property type="entry name" value="TPP_PYR_POX_like"/>
    <property type="match status" value="1"/>
</dbReference>
<name>A0A919NMJ6_9ACTN</name>
<dbReference type="GO" id="GO:0000287">
    <property type="term" value="F:magnesium ion binding"/>
    <property type="evidence" value="ECO:0007669"/>
    <property type="project" value="InterPro"/>
</dbReference>
<evidence type="ECO:0000313" key="8">
    <source>
        <dbReference type="EMBL" id="GIF20337.1"/>
    </source>
</evidence>
<dbReference type="GO" id="GO:0005948">
    <property type="term" value="C:acetolactate synthase complex"/>
    <property type="evidence" value="ECO:0007669"/>
    <property type="project" value="TreeGrafter"/>
</dbReference>
<dbReference type="Pfam" id="PF00205">
    <property type="entry name" value="TPP_enzyme_M"/>
    <property type="match status" value="1"/>
</dbReference>
<dbReference type="Pfam" id="PF02776">
    <property type="entry name" value="TPP_enzyme_N"/>
    <property type="match status" value="1"/>
</dbReference>
<dbReference type="Gene3D" id="3.40.50.970">
    <property type="match status" value="2"/>
</dbReference>
<dbReference type="InterPro" id="IPR029035">
    <property type="entry name" value="DHS-like_NAD/FAD-binding_dom"/>
</dbReference>
<evidence type="ECO:0000256" key="1">
    <source>
        <dbReference type="ARBA" id="ARBA00007812"/>
    </source>
</evidence>
<evidence type="ECO:0000259" key="6">
    <source>
        <dbReference type="Pfam" id="PF02775"/>
    </source>
</evidence>
<evidence type="ECO:0000256" key="2">
    <source>
        <dbReference type="ARBA" id="ARBA00023052"/>
    </source>
</evidence>
<dbReference type="CDD" id="cd02002">
    <property type="entry name" value="TPP_BFDC"/>
    <property type="match status" value="1"/>
</dbReference>
<keyword evidence="9" id="KW-1185">Reference proteome</keyword>
<feature type="domain" description="Thiamine pyrophosphate enzyme N-terminal TPP-binding" evidence="7">
    <location>
        <begin position="6"/>
        <end position="115"/>
    </location>
</feature>
<dbReference type="InterPro" id="IPR011766">
    <property type="entry name" value="TPP_enzyme_TPP-bd"/>
</dbReference>
<dbReference type="Gene3D" id="3.40.50.1220">
    <property type="entry name" value="TPP-binding domain"/>
    <property type="match status" value="1"/>
</dbReference>
<evidence type="ECO:0000259" key="7">
    <source>
        <dbReference type="Pfam" id="PF02776"/>
    </source>
</evidence>
<dbReference type="PANTHER" id="PTHR18968">
    <property type="entry name" value="THIAMINE PYROPHOSPHATE ENZYMES"/>
    <property type="match status" value="1"/>
</dbReference>
<evidence type="ECO:0008006" key="10">
    <source>
        <dbReference type="Google" id="ProtNLM"/>
    </source>
</evidence>
<dbReference type="GO" id="GO:0009099">
    <property type="term" value="P:L-valine biosynthetic process"/>
    <property type="evidence" value="ECO:0007669"/>
    <property type="project" value="TreeGrafter"/>
</dbReference>
<dbReference type="Proteomes" id="UP000623608">
    <property type="component" value="Unassembled WGS sequence"/>
</dbReference>
<keyword evidence="2 3" id="KW-0786">Thiamine pyrophosphate</keyword>
<evidence type="ECO:0000256" key="3">
    <source>
        <dbReference type="RuleBase" id="RU362132"/>
    </source>
</evidence>
<evidence type="ECO:0000313" key="9">
    <source>
        <dbReference type="Proteomes" id="UP000623608"/>
    </source>
</evidence>
<comment type="caution">
    <text evidence="8">The sequence shown here is derived from an EMBL/GenBank/DDBJ whole genome shotgun (WGS) entry which is preliminary data.</text>
</comment>
<feature type="domain" description="Thiamine pyrophosphate enzyme central" evidence="5">
    <location>
        <begin position="207"/>
        <end position="336"/>
    </location>
</feature>
<dbReference type="InterPro" id="IPR029061">
    <property type="entry name" value="THDP-binding"/>
</dbReference>
<dbReference type="Pfam" id="PF02775">
    <property type="entry name" value="TPP_enzyme_C"/>
    <property type="match status" value="1"/>
</dbReference>
<accession>A0A919NMJ6</accession>
<proteinExistence type="inferred from homology"/>
<feature type="region of interest" description="Disordered" evidence="4">
    <location>
        <begin position="374"/>
        <end position="395"/>
    </location>
</feature>
<dbReference type="GO" id="GO:0030976">
    <property type="term" value="F:thiamine pyrophosphate binding"/>
    <property type="evidence" value="ECO:0007669"/>
    <property type="project" value="InterPro"/>
</dbReference>
<dbReference type="EMBL" id="BOMY01000022">
    <property type="protein sequence ID" value="GIF20337.1"/>
    <property type="molecule type" value="Genomic_DNA"/>
</dbReference>
<dbReference type="AlphaFoldDB" id="A0A919NMJ6"/>
<dbReference type="InterPro" id="IPR012000">
    <property type="entry name" value="Thiamin_PyroP_enz_cen_dom"/>
</dbReference>
<feature type="compositionally biased region" description="Gly residues" evidence="4">
    <location>
        <begin position="381"/>
        <end position="395"/>
    </location>
</feature>